<dbReference type="EMBL" id="CP019607">
    <property type="protein sequence ID" value="AQP50719.1"/>
    <property type="molecule type" value="Genomic_DNA"/>
</dbReference>
<accession>A0A1Q2CX94</accession>
<dbReference type="AlphaFoldDB" id="A0A1Q2CX94"/>
<organism evidence="1 2">
    <name type="scientific">Tessaracoccus flavescens</name>
    <dbReference type="NCBI Taxonomy" id="399497"/>
    <lineage>
        <taxon>Bacteria</taxon>
        <taxon>Bacillati</taxon>
        <taxon>Actinomycetota</taxon>
        <taxon>Actinomycetes</taxon>
        <taxon>Propionibacteriales</taxon>
        <taxon>Propionibacteriaceae</taxon>
        <taxon>Tessaracoccus</taxon>
    </lineage>
</organism>
<evidence type="ECO:0000313" key="1">
    <source>
        <dbReference type="EMBL" id="AQP50719.1"/>
    </source>
</evidence>
<protein>
    <submittedName>
        <fullName evidence="1">Uncharacterized protein</fullName>
    </submittedName>
</protein>
<dbReference type="KEGG" id="tfa:BW733_07645"/>
<gene>
    <name evidence="1" type="ORF">BW733_07645</name>
</gene>
<name>A0A1Q2CX94_9ACTN</name>
<reference evidence="1 2" key="1">
    <citation type="journal article" date="2008" name="Int. J. Syst. Evol. Microbiol.">
        <title>Tessaracoccus flavescens sp. nov., isolated from marine sediment.</title>
        <authorList>
            <person name="Lee D.W."/>
            <person name="Lee S.D."/>
        </authorList>
    </citation>
    <scope>NUCLEOTIDE SEQUENCE [LARGE SCALE GENOMIC DNA]</scope>
    <source>
        <strain evidence="1 2">SST-39T</strain>
    </source>
</reference>
<proteinExistence type="predicted"/>
<keyword evidence="2" id="KW-1185">Reference proteome</keyword>
<dbReference type="Proteomes" id="UP000188235">
    <property type="component" value="Chromosome"/>
</dbReference>
<evidence type="ECO:0000313" key="2">
    <source>
        <dbReference type="Proteomes" id="UP000188235"/>
    </source>
</evidence>
<sequence length="134" mass="14955">MTFTGFAEPSPDLYEFHTVDGSVIFLHEMECLRVAYDPIHLSLELVFECLESEVMDHPMTVHLLFEGAQILRWLTSGDSLPSPDGRPSQAGGQVSDLGRCGDVFHLSLLDVELEFSARIVTCRVRRGIDGEAHH</sequence>